<keyword evidence="9" id="KW-1185">Reference proteome</keyword>
<dbReference type="GO" id="GO:0003700">
    <property type="term" value="F:DNA-binding transcription factor activity"/>
    <property type="evidence" value="ECO:0007669"/>
    <property type="project" value="InterPro"/>
</dbReference>
<dbReference type="InterPro" id="IPR011598">
    <property type="entry name" value="bHLH_dom"/>
</dbReference>
<dbReference type="PANTHER" id="PTHR46684:SF6">
    <property type="entry name" value="TRANSCRIPTION FACTOR FAMA"/>
    <property type="match status" value="1"/>
</dbReference>
<evidence type="ECO:0000256" key="6">
    <source>
        <dbReference type="SAM" id="MobiDB-lite"/>
    </source>
</evidence>
<evidence type="ECO:0000256" key="1">
    <source>
        <dbReference type="ARBA" id="ARBA00004123"/>
    </source>
</evidence>
<feature type="region of interest" description="Disordered" evidence="6">
    <location>
        <begin position="404"/>
        <end position="426"/>
    </location>
</feature>
<dbReference type="InterPro" id="IPR044283">
    <property type="entry name" value="FAMA/SPEECHLESS/MUTE-like"/>
</dbReference>
<evidence type="ECO:0000256" key="3">
    <source>
        <dbReference type="ARBA" id="ARBA00023125"/>
    </source>
</evidence>
<proteinExistence type="predicted"/>
<dbReference type="SMART" id="SM00353">
    <property type="entry name" value="HLH"/>
    <property type="match status" value="1"/>
</dbReference>
<evidence type="ECO:0000259" key="7">
    <source>
        <dbReference type="PROSITE" id="PS50888"/>
    </source>
</evidence>
<comment type="subcellular location">
    <subcellularLocation>
        <location evidence="1">Nucleus</location>
    </subcellularLocation>
</comment>
<keyword evidence="3" id="KW-0238">DNA-binding</keyword>
<dbReference type="PANTHER" id="PTHR46684">
    <property type="entry name" value="TRANSCRIPTION FACTOR FAMA"/>
    <property type="match status" value="1"/>
</dbReference>
<dbReference type="EMBL" id="ABEU02000022">
    <property type="status" value="NOT_ANNOTATED_CDS"/>
    <property type="molecule type" value="Genomic_DNA"/>
</dbReference>
<dbReference type="GO" id="GO:0005634">
    <property type="term" value="C:nucleus"/>
    <property type="evidence" value="ECO:0007669"/>
    <property type="project" value="UniProtKB-SubCell"/>
</dbReference>
<keyword evidence="5" id="KW-0539">Nucleus</keyword>
<dbReference type="Pfam" id="PF22754">
    <property type="entry name" value="bHLH-TF_ACT-like_plant"/>
    <property type="match status" value="1"/>
</dbReference>
<keyword evidence="2" id="KW-0805">Transcription regulation</keyword>
<reference evidence="8 9" key="1">
    <citation type="journal article" date="2008" name="Science">
        <title>The Physcomitrella genome reveals evolutionary insights into the conquest of land by plants.</title>
        <authorList>
            <person name="Rensing S."/>
            <person name="Lang D."/>
            <person name="Zimmer A."/>
            <person name="Terry A."/>
            <person name="Salamov A."/>
            <person name="Shapiro H."/>
            <person name="Nishiyama T."/>
            <person name="Perroud P.-F."/>
            <person name="Lindquist E."/>
            <person name="Kamisugi Y."/>
            <person name="Tanahashi T."/>
            <person name="Sakakibara K."/>
            <person name="Fujita T."/>
            <person name="Oishi K."/>
            <person name="Shin-I T."/>
            <person name="Kuroki Y."/>
            <person name="Toyoda A."/>
            <person name="Suzuki Y."/>
            <person name="Hashimoto A."/>
            <person name="Yamaguchi K."/>
            <person name="Sugano A."/>
            <person name="Kohara Y."/>
            <person name="Fujiyama A."/>
            <person name="Anterola A."/>
            <person name="Aoki S."/>
            <person name="Ashton N."/>
            <person name="Barbazuk W.B."/>
            <person name="Barker E."/>
            <person name="Bennetzen J."/>
            <person name="Bezanilla M."/>
            <person name="Blankenship R."/>
            <person name="Cho S.H."/>
            <person name="Dutcher S."/>
            <person name="Estelle M."/>
            <person name="Fawcett J.A."/>
            <person name="Gundlach H."/>
            <person name="Hanada K."/>
            <person name="Heyl A."/>
            <person name="Hicks K.A."/>
            <person name="Hugh J."/>
            <person name="Lohr M."/>
            <person name="Mayer K."/>
            <person name="Melkozernov A."/>
            <person name="Murata T."/>
            <person name="Nelson D."/>
            <person name="Pils B."/>
            <person name="Prigge M."/>
            <person name="Reiss B."/>
            <person name="Renner T."/>
            <person name="Rombauts S."/>
            <person name="Rushton P."/>
            <person name="Sanderfoot A."/>
            <person name="Schween G."/>
            <person name="Shiu S.-H."/>
            <person name="Stueber K."/>
            <person name="Theodoulou F.L."/>
            <person name="Tu H."/>
            <person name="Van de Peer Y."/>
            <person name="Verrier P.J."/>
            <person name="Waters E."/>
            <person name="Wood A."/>
            <person name="Yang L."/>
            <person name="Cove D."/>
            <person name="Cuming A."/>
            <person name="Hasebe M."/>
            <person name="Lucas S."/>
            <person name="Mishler D.B."/>
            <person name="Reski R."/>
            <person name="Grigoriev I."/>
            <person name="Quatrano R.S."/>
            <person name="Boore J.L."/>
        </authorList>
    </citation>
    <scope>NUCLEOTIDE SEQUENCE [LARGE SCALE GENOMIC DNA]</scope>
    <source>
        <strain evidence="8 9">cv. Gransden 2004</strain>
    </source>
</reference>
<dbReference type="PROSITE" id="PS50888">
    <property type="entry name" value="BHLH"/>
    <property type="match status" value="1"/>
</dbReference>
<dbReference type="EnsemblPlants" id="Pp3c22_14220V3.3">
    <property type="protein sequence ID" value="Pp3c22_14220V3.3"/>
    <property type="gene ID" value="Pp3c22_14220"/>
</dbReference>
<evidence type="ECO:0000256" key="5">
    <source>
        <dbReference type="ARBA" id="ARBA00023242"/>
    </source>
</evidence>
<evidence type="ECO:0000256" key="4">
    <source>
        <dbReference type="ARBA" id="ARBA00023163"/>
    </source>
</evidence>
<evidence type="ECO:0000313" key="8">
    <source>
        <dbReference type="EnsemblPlants" id="Pp3c22_14220V3.3"/>
    </source>
</evidence>
<evidence type="ECO:0000313" key="9">
    <source>
        <dbReference type="Proteomes" id="UP000006727"/>
    </source>
</evidence>
<dbReference type="GO" id="GO:0010052">
    <property type="term" value="P:guard cell differentiation"/>
    <property type="evidence" value="ECO:0007669"/>
    <property type="project" value="InterPro"/>
</dbReference>
<dbReference type="InterPro" id="IPR036638">
    <property type="entry name" value="HLH_DNA-bd_sf"/>
</dbReference>
<feature type="domain" description="BHLH" evidence="7">
    <location>
        <begin position="424"/>
        <end position="475"/>
    </location>
</feature>
<dbReference type="GO" id="GO:0046983">
    <property type="term" value="F:protein dimerization activity"/>
    <property type="evidence" value="ECO:0007669"/>
    <property type="project" value="InterPro"/>
</dbReference>
<name>A0A7I4FES3_PHYPA</name>
<keyword evidence="4" id="KW-0804">Transcription</keyword>
<dbReference type="Gramene" id="Pp3c22_14220V3.3">
    <property type="protein sequence ID" value="Pp3c22_14220V3.3"/>
    <property type="gene ID" value="Pp3c22_14220"/>
</dbReference>
<feature type="compositionally biased region" description="Basic and acidic residues" evidence="6">
    <location>
        <begin position="417"/>
        <end position="426"/>
    </location>
</feature>
<dbReference type="Proteomes" id="UP000006727">
    <property type="component" value="Chromosome 22"/>
</dbReference>
<dbReference type="AlphaFoldDB" id="A0A7I4FES3"/>
<dbReference type="InterPro" id="IPR054502">
    <property type="entry name" value="bHLH-TF_ACT-like_plant"/>
</dbReference>
<evidence type="ECO:0000256" key="2">
    <source>
        <dbReference type="ARBA" id="ARBA00023015"/>
    </source>
</evidence>
<dbReference type="Pfam" id="PF00010">
    <property type="entry name" value="HLH"/>
    <property type="match status" value="1"/>
</dbReference>
<accession>A0A7I4FES3</accession>
<dbReference type="SUPFAM" id="SSF47459">
    <property type="entry name" value="HLH, helix-loop-helix DNA-binding domain"/>
    <property type="match status" value="1"/>
</dbReference>
<dbReference type="FunCoup" id="A0A7I4FES3">
    <property type="interactions" value="147"/>
</dbReference>
<gene>
    <name evidence="8" type="primary">LOC112274909</name>
</gene>
<organism evidence="8 9">
    <name type="scientific">Physcomitrium patens</name>
    <name type="common">Spreading-leaved earth moss</name>
    <name type="synonym">Physcomitrella patens</name>
    <dbReference type="NCBI Taxonomy" id="3218"/>
    <lineage>
        <taxon>Eukaryota</taxon>
        <taxon>Viridiplantae</taxon>
        <taxon>Streptophyta</taxon>
        <taxon>Embryophyta</taxon>
        <taxon>Bryophyta</taxon>
        <taxon>Bryophytina</taxon>
        <taxon>Bryopsida</taxon>
        <taxon>Funariidae</taxon>
        <taxon>Funariales</taxon>
        <taxon>Funariaceae</taxon>
        <taxon>Physcomitrium</taxon>
    </lineage>
</organism>
<sequence length="677" mass="73967">MALPMQIKISGADRILKITTISSVSATKNWSRDYDSRELISTCNSHVCPALTFGLPKRGVLRCIKSRSWPCTNLRLILHALLWLPSHAKGGPHMHMTETQASAMDYPETVQLSTSRTFWNSHDPTLDPFDETLVSTLAPLEASCSSTFLFQATSSTCDNGGDSPVFKRPYQQTMFGESPEGGGESRGTTESYCINVPAGSTADSSQFSWFSSSPHFHGAQGVSAFQTQFFESSTSADVRVQLHHQGGGHSQDQFGTLNSSSAQASSITHNAQDLGHGSDYQAFLKPLMRQPSFSRPDSGIQVVTKQLNAKASWQSTLFQTKMAFDQRKNSNKESLGSPCSVISGITKVLQGVEPVSSDHMESFGPSTSSAYEEVKNVKFQETPPECEGATQSMLGAQEASGLMNHLRPKRKRSRAPKQGDEVESQRMTHIAVERNRRKQMNEHLAALRALMPGSYVQKGDQASIVGGAIEFVKELEHLLHCLQAQKRRRAYNDISTAVIPTSSRIAMPSLDQLCAIQPPFTFQSPQRLIDQGPFHLGVPTESLGSNTRNSQLVGFFPPSQLPAPPIPLLAPASSSLLGMNEIVGEAKSDMASVEVKMVGSDQAMVKIMAPRRSGQLLRTVVALESLALTVMHTNITTVHHTVLYSFHVQISLHCRLNVDEVAAALHQTFSSLHSLQF</sequence>
<dbReference type="CDD" id="cd11448">
    <property type="entry name" value="bHLH_AtFAMA_like"/>
    <property type="match status" value="1"/>
</dbReference>
<dbReference type="InParanoid" id="A0A7I4FES3"/>
<reference evidence="8 9" key="2">
    <citation type="journal article" date="2018" name="Plant J.">
        <title>The Physcomitrella patens chromosome-scale assembly reveals moss genome structure and evolution.</title>
        <authorList>
            <person name="Lang D."/>
            <person name="Ullrich K.K."/>
            <person name="Murat F."/>
            <person name="Fuchs J."/>
            <person name="Jenkins J."/>
            <person name="Haas F.B."/>
            <person name="Piednoel M."/>
            <person name="Gundlach H."/>
            <person name="Van Bel M."/>
            <person name="Meyberg R."/>
            <person name="Vives C."/>
            <person name="Morata J."/>
            <person name="Symeonidi A."/>
            <person name="Hiss M."/>
            <person name="Muchero W."/>
            <person name="Kamisugi Y."/>
            <person name="Saleh O."/>
            <person name="Blanc G."/>
            <person name="Decker E.L."/>
            <person name="van Gessel N."/>
            <person name="Grimwood J."/>
            <person name="Hayes R.D."/>
            <person name="Graham S.W."/>
            <person name="Gunter L.E."/>
            <person name="McDaniel S.F."/>
            <person name="Hoernstein S.N.W."/>
            <person name="Larsson A."/>
            <person name="Li F.W."/>
            <person name="Perroud P.F."/>
            <person name="Phillips J."/>
            <person name="Ranjan P."/>
            <person name="Rokshar D.S."/>
            <person name="Rothfels C.J."/>
            <person name="Schneider L."/>
            <person name="Shu S."/>
            <person name="Stevenson D.W."/>
            <person name="Thummler F."/>
            <person name="Tillich M."/>
            <person name="Villarreal Aguilar J.C."/>
            <person name="Widiez T."/>
            <person name="Wong G.K."/>
            <person name="Wymore A."/>
            <person name="Zhang Y."/>
            <person name="Zimmer A.D."/>
            <person name="Quatrano R.S."/>
            <person name="Mayer K.F.X."/>
            <person name="Goodstein D."/>
            <person name="Casacuberta J.M."/>
            <person name="Vandepoele K."/>
            <person name="Reski R."/>
            <person name="Cuming A.C."/>
            <person name="Tuskan G.A."/>
            <person name="Maumus F."/>
            <person name="Salse J."/>
            <person name="Schmutz J."/>
            <person name="Rensing S.A."/>
        </authorList>
    </citation>
    <scope>NUCLEOTIDE SEQUENCE [LARGE SCALE GENOMIC DNA]</scope>
    <source>
        <strain evidence="8 9">cv. Gransden 2004</strain>
    </source>
</reference>
<dbReference type="Gene3D" id="4.10.280.10">
    <property type="entry name" value="Helix-loop-helix DNA-binding domain"/>
    <property type="match status" value="1"/>
</dbReference>
<reference evidence="8" key="3">
    <citation type="submission" date="2020-12" db="UniProtKB">
        <authorList>
            <consortium name="EnsemblPlants"/>
        </authorList>
    </citation>
    <scope>IDENTIFICATION</scope>
</reference>
<dbReference type="GO" id="GO:0003677">
    <property type="term" value="F:DNA binding"/>
    <property type="evidence" value="ECO:0007669"/>
    <property type="project" value="UniProtKB-KW"/>
</dbReference>
<feature type="compositionally biased region" description="Basic residues" evidence="6">
    <location>
        <begin position="406"/>
        <end position="415"/>
    </location>
</feature>
<protein>
    <recommendedName>
        <fullName evidence="7">BHLH domain-containing protein</fullName>
    </recommendedName>
</protein>